<dbReference type="InterPro" id="IPR037150">
    <property type="entry name" value="H-NS_C_dom_sf"/>
</dbReference>
<dbReference type="GO" id="GO:0000976">
    <property type="term" value="F:transcription cis-regulatory region binding"/>
    <property type="evidence" value="ECO:0007669"/>
    <property type="project" value="TreeGrafter"/>
</dbReference>
<dbReference type="AlphaFoldDB" id="A0AAD2EQQ9"/>
<evidence type="ECO:0000259" key="5">
    <source>
        <dbReference type="SMART" id="SM00528"/>
    </source>
</evidence>
<comment type="similarity">
    <text evidence="2">Belongs to the histone-like protein H-NS family.</text>
</comment>
<dbReference type="PANTHER" id="PTHR38097:SF2">
    <property type="entry name" value="DNA-BINDING PROTEIN STPA"/>
    <property type="match status" value="1"/>
</dbReference>
<keyword evidence="3" id="KW-0963">Cytoplasm</keyword>
<dbReference type="Proteomes" id="UP001190002">
    <property type="component" value="Unassembled WGS sequence"/>
</dbReference>
<evidence type="ECO:0000313" key="6">
    <source>
        <dbReference type="EMBL" id="CAJ0695907.1"/>
    </source>
</evidence>
<dbReference type="InterPro" id="IPR027444">
    <property type="entry name" value="H-NS_C_dom"/>
</dbReference>
<dbReference type="SMART" id="SM00528">
    <property type="entry name" value="HNS"/>
    <property type="match status" value="1"/>
</dbReference>
<evidence type="ECO:0000256" key="3">
    <source>
        <dbReference type="ARBA" id="ARBA00022490"/>
    </source>
</evidence>
<gene>
    <name evidence="6" type="ORF">R77591_04498</name>
</gene>
<dbReference type="GO" id="GO:0032993">
    <property type="term" value="C:protein-DNA complex"/>
    <property type="evidence" value="ECO:0007669"/>
    <property type="project" value="TreeGrafter"/>
</dbReference>
<protein>
    <recommendedName>
        <fullName evidence="5">DNA-binding protein H-NS-like C-terminal domain-containing protein</fullName>
    </recommendedName>
</protein>
<dbReference type="Gene3D" id="4.10.430.10">
    <property type="entry name" value="Histone-like protein H-NS, C-terminal domain"/>
    <property type="match status" value="1"/>
</dbReference>
<dbReference type="GO" id="GO:0009295">
    <property type="term" value="C:nucleoid"/>
    <property type="evidence" value="ECO:0007669"/>
    <property type="project" value="UniProtKB-SubCell"/>
</dbReference>
<organism evidence="6 7">
    <name type="scientific">Ralstonia mannitolilytica</name>
    <dbReference type="NCBI Taxonomy" id="105219"/>
    <lineage>
        <taxon>Bacteria</taxon>
        <taxon>Pseudomonadati</taxon>
        <taxon>Pseudomonadota</taxon>
        <taxon>Betaproteobacteria</taxon>
        <taxon>Burkholderiales</taxon>
        <taxon>Burkholderiaceae</taxon>
        <taxon>Ralstonia</taxon>
    </lineage>
</organism>
<evidence type="ECO:0000256" key="4">
    <source>
        <dbReference type="ARBA" id="ARBA00023125"/>
    </source>
</evidence>
<keyword evidence="4" id="KW-0238">DNA-binding</keyword>
<proteinExistence type="inferred from homology"/>
<dbReference type="Pfam" id="PF00816">
    <property type="entry name" value="Histone_HNS"/>
    <property type="match status" value="1"/>
</dbReference>
<comment type="subcellular location">
    <subcellularLocation>
        <location evidence="1">Cytoplasm</location>
        <location evidence="1">Nucleoid</location>
    </subcellularLocation>
</comment>
<dbReference type="RefSeq" id="WP_004635133.1">
    <property type="nucleotide sequence ID" value="NZ_CATVXE010000027.1"/>
</dbReference>
<evidence type="ECO:0000256" key="2">
    <source>
        <dbReference type="ARBA" id="ARBA00010610"/>
    </source>
</evidence>
<dbReference type="EMBL" id="CATVXE010000027">
    <property type="protein sequence ID" value="CAJ0695907.1"/>
    <property type="molecule type" value="Genomic_DNA"/>
</dbReference>
<accession>A0AAD2EQQ9</accession>
<sequence>MTSYKDIVKQIAALQKEADALRQQEMQAAIVDIREKIDLYGLTALDLGFKGDGTARSKPPAKYRDEAGNSWTGRGKRPGWLVAHLSAGRQIEEFLTA</sequence>
<dbReference type="GO" id="GO:0003681">
    <property type="term" value="F:bent DNA binding"/>
    <property type="evidence" value="ECO:0007669"/>
    <property type="project" value="TreeGrafter"/>
</dbReference>
<dbReference type="GO" id="GO:0003680">
    <property type="term" value="F:minor groove of adenine-thymine-rich DNA binding"/>
    <property type="evidence" value="ECO:0007669"/>
    <property type="project" value="TreeGrafter"/>
</dbReference>
<evidence type="ECO:0000313" key="7">
    <source>
        <dbReference type="Proteomes" id="UP001190002"/>
    </source>
</evidence>
<feature type="domain" description="DNA-binding protein H-NS-like C-terminal" evidence="5">
    <location>
        <begin position="53"/>
        <end position="96"/>
    </location>
</feature>
<dbReference type="SUPFAM" id="SSF81273">
    <property type="entry name" value="H-NS histone-like proteins"/>
    <property type="match status" value="1"/>
</dbReference>
<name>A0AAD2EQQ9_9RALS</name>
<dbReference type="PANTHER" id="PTHR38097">
    <property type="match status" value="1"/>
</dbReference>
<dbReference type="GO" id="GO:0001217">
    <property type="term" value="F:DNA-binding transcription repressor activity"/>
    <property type="evidence" value="ECO:0007669"/>
    <property type="project" value="TreeGrafter"/>
</dbReference>
<dbReference type="GO" id="GO:0005829">
    <property type="term" value="C:cytosol"/>
    <property type="evidence" value="ECO:0007669"/>
    <property type="project" value="TreeGrafter"/>
</dbReference>
<reference evidence="6" key="1">
    <citation type="submission" date="2023-07" db="EMBL/GenBank/DDBJ databases">
        <authorList>
            <person name="Peeters C."/>
        </authorList>
    </citation>
    <scope>NUCLEOTIDE SEQUENCE</scope>
    <source>
        <strain evidence="6">R-77591</strain>
    </source>
</reference>
<comment type="caution">
    <text evidence="6">The sequence shown here is derived from an EMBL/GenBank/DDBJ whole genome shotgun (WGS) entry which is preliminary data.</text>
</comment>
<evidence type="ECO:0000256" key="1">
    <source>
        <dbReference type="ARBA" id="ARBA00004453"/>
    </source>
</evidence>